<dbReference type="EMBL" id="JBHTEY010000004">
    <property type="protein sequence ID" value="MFC7615397.1"/>
    <property type="molecule type" value="Genomic_DNA"/>
</dbReference>
<dbReference type="InterPro" id="IPR032528">
    <property type="entry name" value="Ribosom_S30AE_C"/>
</dbReference>
<comment type="caution">
    <text evidence="2">The sequence shown here is derived from an EMBL/GenBank/DDBJ whole genome shotgun (WGS) entry which is preliminary data.</text>
</comment>
<evidence type="ECO:0000259" key="1">
    <source>
        <dbReference type="Pfam" id="PF16321"/>
    </source>
</evidence>
<name>A0ABW2TNM6_9PSEU</name>
<dbReference type="Proteomes" id="UP001596512">
    <property type="component" value="Unassembled WGS sequence"/>
</dbReference>
<evidence type="ECO:0000313" key="3">
    <source>
        <dbReference type="Proteomes" id="UP001596512"/>
    </source>
</evidence>
<sequence>MTPTISAGPAPGRAVVTRASRSGHGCSVEDAIADMDALGYDFHLYTDSSGEDCLLHRVDGGHILSGAHGRPPWRAGDPAVLVRDDRAPWLTAEQAMARLDLSGRPFLFYVDQTDRRARLLYQRADGGYGVVVPVEVGRRPHRR</sequence>
<dbReference type="Pfam" id="PF16321">
    <property type="entry name" value="Ribosom_S30AE_C"/>
    <property type="match status" value="2"/>
</dbReference>
<gene>
    <name evidence="2" type="ORF">ACFQV2_19715</name>
</gene>
<proteinExistence type="predicted"/>
<feature type="domain" description="Sigma 54 modulation/S30EA ribosomal protein C-terminal" evidence="1">
    <location>
        <begin position="15"/>
        <end position="62"/>
    </location>
</feature>
<feature type="domain" description="Sigma 54 modulation/S30EA ribosomal protein C-terminal" evidence="1">
    <location>
        <begin position="87"/>
        <end position="130"/>
    </location>
</feature>
<dbReference type="InterPro" id="IPR038416">
    <property type="entry name" value="Ribosom_S30AE_C_sf"/>
</dbReference>
<keyword evidence="3" id="KW-1185">Reference proteome</keyword>
<protein>
    <submittedName>
        <fullName evidence="2">Sigma 54 modulation/S30EA ribosomal C-terminal domain-containing protein</fullName>
    </submittedName>
</protein>
<accession>A0ABW2TNM6</accession>
<dbReference type="Gene3D" id="3.30.505.50">
    <property type="entry name" value="Sigma 54 modulation/S30EA ribosomal protein, C-terminal domain"/>
    <property type="match status" value="2"/>
</dbReference>
<evidence type="ECO:0000313" key="2">
    <source>
        <dbReference type="EMBL" id="MFC7615397.1"/>
    </source>
</evidence>
<organism evidence="2 3">
    <name type="scientific">Actinokineospora soli</name>
    <dbReference type="NCBI Taxonomy" id="1048753"/>
    <lineage>
        <taxon>Bacteria</taxon>
        <taxon>Bacillati</taxon>
        <taxon>Actinomycetota</taxon>
        <taxon>Actinomycetes</taxon>
        <taxon>Pseudonocardiales</taxon>
        <taxon>Pseudonocardiaceae</taxon>
        <taxon>Actinokineospora</taxon>
    </lineage>
</organism>
<reference evidence="3" key="1">
    <citation type="journal article" date="2019" name="Int. J. Syst. Evol. Microbiol.">
        <title>The Global Catalogue of Microorganisms (GCM) 10K type strain sequencing project: providing services to taxonomists for standard genome sequencing and annotation.</title>
        <authorList>
            <consortium name="The Broad Institute Genomics Platform"/>
            <consortium name="The Broad Institute Genome Sequencing Center for Infectious Disease"/>
            <person name="Wu L."/>
            <person name="Ma J."/>
        </authorList>
    </citation>
    <scope>NUCLEOTIDE SEQUENCE [LARGE SCALE GENOMIC DNA]</scope>
    <source>
        <strain evidence="3">JCM 17695</strain>
    </source>
</reference>